<organism>
    <name type="scientific">Ixodes scapularis</name>
    <name type="common">Black-legged tick</name>
    <name type="synonym">Deer tick</name>
    <dbReference type="NCBI Taxonomy" id="6945"/>
    <lineage>
        <taxon>Eukaryota</taxon>
        <taxon>Metazoa</taxon>
        <taxon>Ecdysozoa</taxon>
        <taxon>Arthropoda</taxon>
        <taxon>Chelicerata</taxon>
        <taxon>Arachnida</taxon>
        <taxon>Acari</taxon>
        <taxon>Parasitiformes</taxon>
        <taxon>Ixodida</taxon>
        <taxon>Ixodoidea</taxon>
        <taxon>Ixodidae</taxon>
        <taxon>Ixodinae</taxon>
        <taxon>Ixodes</taxon>
    </lineage>
</organism>
<proteinExistence type="inferred from homology"/>
<feature type="region of interest" description="Disordered" evidence="6">
    <location>
        <begin position="50"/>
        <end position="81"/>
    </location>
</feature>
<dbReference type="EMBL" id="ABJB010162529">
    <property type="status" value="NOT_ANNOTATED_CDS"/>
    <property type="molecule type" value="Genomic_DNA"/>
</dbReference>
<dbReference type="EMBL" id="ABJB010490287">
    <property type="status" value="NOT_ANNOTATED_CDS"/>
    <property type="molecule type" value="Genomic_DNA"/>
</dbReference>
<feature type="compositionally biased region" description="Low complexity" evidence="6">
    <location>
        <begin position="1151"/>
        <end position="1162"/>
    </location>
</feature>
<sequence>MLRVCPSPASADISTRQNGCTANDLVTGVSNSSFLLLDGRKKQVTLYDPTATVANRTPEATSGDETSSATTPVSPSSSASGRQTTLVAAPKMFAFDAVFSQDATQTEVCSSALTELVQAVVNGTDACLFVYGPAGLGKTWTMLGGSGSTQELGVVPCAIAWLFRLINEHKQRTGARFSVRVSAVQVAGRSENLRDLLAEHANGTEGSGTAPGLYLRDDPVLGTKLMNYSELRAPTAEKAAFLLDAAIAAAAAANQRSEEDGRNTHFLFTLHVYQYRVDKSGRGGVAGGRSRLHLFDLGSCEKGSKAGPGAGPLSLSALGNVILALFNAQKRLPFRESKVTQLLKEALGSVTCRAAMIAHVSPLPSSYAETLATVQLASRVHRMRRKKLKYASAASGACGDGVEGVCRPFMRTHALNEDGGPRSGSSDPEYTSSSEQSCDTVIYVGRHQDFTDNEGPPVGGPSSLHAVLSAPTPHNSPARTILSKTPDSPARSCNGTVGTTTSRPSSSAAGKAECVASPKAVRQDNSSSPTVNDSPHKTSQHNSLKKVHRSPAKDAAKETVSNEKRTSDELWIDGPRFSKPRFDSRTLQQLQKEQWVDGPAAAAAAATALYGYMDDHKKNMVERWVHEHSRYVQSPGGSKKLKSSKSGKVPQADAESSANSTPEHRKARAHQEHRRKNSPERLCGRESVARTEDKQSTKHVKGAGSSQASRHNLEGNKASSVQEKKQDAHMVSSEEEQLESVQMQDSCLQVTEEEILAATCGWPSAGDENPLPEVDQGSSNCGSQGSHPLRVLSDDGLNLPSSFTDSRSVSVDLNRVGVGDDTDFLGHVYGGLTWRLLQGTLLQRRKERRRRLYGDDLSTAVKGDVLAEKLERIARLRKLTSPYFDNNNEGIPSLLVMRSGASSPTAGRYGSLPNRKQRPLRNSFCDDNDGSTDGSDCADVTSTKSEPAEFDLDKYDIQRLNIKPMNGLKLEAFYNSIQKSNTSLMGSQELSPPKLSPHGDALFQSYSDKLDLLAKDFGVFPNKLEPAVIDVQPQRRFSLGNANIACAETPAVVTSQKVLLYPDGFSDSSVDASGDCVSPAVCSSVRQQRRLSREGPDEEGAKTCQKEDHAPGLTEKPSMRLNRMRAKTLEPDALPSPYATVTQARPTVRESSSGHGSSDSSSFKGVMKTIQVVQCSGTSSGYESIIMRDSTPASSSQDSGSEKGHKDCRGRKGSRKGVQGVSARSRSAPGRSPPQSPPVRRQPPMPGLSRHVQRWHQQHGHELRPRQPEDEVGCAGLLCCRLLDFY</sequence>
<dbReference type="InterPro" id="IPR001752">
    <property type="entry name" value="Kinesin_motor_dom"/>
</dbReference>
<dbReference type="STRING" id="6945.B7PIX7"/>
<dbReference type="PANTHER" id="PTHR21608">
    <property type="entry name" value="KINESIN-LIKE PROTEIN CG14535"/>
    <property type="match status" value="1"/>
</dbReference>
<dbReference type="InterPro" id="IPR036961">
    <property type="entry name" value="Kinesin_motor_dom_sf"/>
</dbReference>
<evidence type="ECO:0000313" key="8">
    <source>
        <dbReference type="EMBL" id="EEC06549.1"/>
    </source>
</evidence>
<feature type="region of interest" description="Disordered" evidence="6">
    <location>
        <begin position="629"/>
        <end position="729"/>
    </location>
</feature>
<dbReference type="Pfam" id="PF00225">
    <property type="entry name" value="Kinesin"/>
    <property type="match status" value="1"/>
</dbReference>
<keyword evidence="5" id="KW-0505">Motor protein</keyword>
<feature type="region of interest" description="Disordered" evidence="6">
    <location>
        <begin position="1189"/>
        <end position="1268"/>
    </location>
</feature>
<feature type="region of interest" description="Disordered" evidence="6">
    <location>
        <begin position="1085"/>
        <end position="1163"/>
    </location>
</feature>
<dbReference type="EMBL" id="ABJB010123524">
    <property type="status" value="NOT_ANNOTATED_CDS"/>
    <property type="molecule type" value="Genomic_DNA"/>
</dbReference>
<dbReference type="VEuPathDB" id="VectorBase:ISCI004880"/>
<evidence type="ECO:0000256" key="2">
    <source>
        <dbReference type="ARBA" id="ARBA00022741"/>
    </source>
</evidence>
<dbReference type="EMBL" id="ABJB010401701">
    <property type="status" value="NOT_ANNOTATED_CDS"/>
    <property type="molecule type" value="Genomic_DNA"/>
</dbReference>
<feature type="compositionally biased region" description="Basic residues" evidence="6">
    <location>
        <begin position="665"/>
        <end position="676"/>
    </location>
</feature>
<keyword evidence="2 5" id="KW-0547">Nucleotide-binding</keyword>
<dbReference type="EMBL" id="ABJB010525824">
    <property type="status" value="NOT_ANNOTATED_CDS"/>
    <property type="molecule type" value="Genomic_DNA"/>
</dbReference>
<dbReference type="PANTHER" id="PTHR21608:SF7">
    <property type="entry name" value="KINESIN-LIKE PROTEIN CG14535"/>
    <property type="match status" value="1"/>
</dbReference>
<evidence type="ECO:0000313" key="10">
    <source>
        <dbReference type="Proteomes" id="UP000001555"/>
    </source>
</evidence>
<feature type="compositionally biased region" description="Low complexity" evidence="6">
    <location>
        <begin position="66"/>
        <end position="80"/>
    </location>
</feature>
<dbReference type="EMBL" id="ABJB010789109">
    <property type="status" value="NOT_ANNOTATED_CDS"/>
    <property type="molecule type" value="Genomic_DNA"/>
</dbReference>
<feature type="region of interest" description="Disordered" evidence="6">
    <location>
        <begin position="414"/>
        <end position="436"/>
    </location>
</feature>
<name>B7PIX7_IXOSC</name>
<feature type="compositionally biased region" description="Polar residues" evidence="6">
    <location>
        <begin position="52"/>
        <end position="65"/>
    </location>
</feature>
<dbReference type="InParanoid" id="B7PIX7"/>
<feature type="binding site" evidence="5">
    <location>
        <begin position="132"/>
        <end position="139"/>
    </location>
    <ligand>
        <name>ATP</name>
        <dbReference type="ChEBI" id="CHEBI:30616"/>
    </ligand>
</feature>
<evidence type="ECO:0000259" key="7">
    <source>
        <dbReference type="PROSITE" id="PS50067"/>
    </source>
</evidence>
<dbReference type="GO" id="GO:0005524">
    <property type="term" value="F:ATP binding"/>
    <property type="evidence" value="ECO:0007669"/>
    <property type="project" value="UniProtKB-UniRule"/>
</dbReference>
<dbReference type="EMBL" id="ABJB010846745">
    <property type="status" value="NOT_ANNOTATED_CDS"/>
    <property type="molecule type" value="Genomic_DNA"/>
</dbReference>
<feature type="compositionally biased region" description="Basic and acidic residues" evidence="6">
    <location>
        <begin position="551"/>
        <end position="568"/>
    </location>
</feature>
<dbReference type="GO" id="GO:0008017">
    <property type="term" value="F:microtubule binding"/>
    <property type="evidence" value="ECO:0007669"/>
    <property type="project" value="InterPro"/>
</dbReference>
<feature type="region of interest" description="Disordered" evidence="6">
    <location>
        <begin position="448"/>
        <end position="583"/>
    </location>
</feature>
<feature type="domain" description="Kinesin motor" evidence="7">
    <location>
        <begin position="50"/>
        <end position="383"/>
    </location>
</feature>
<dbReference type="HOGENOM" id="CLU_262662_0_0_1"/>
<dbReference type="PRINTS" id="PR00380">
    <property type="entry name" value="KINESINHEAVY"/>
</dbReference>
<keyword evidence="10" id="KW-1185">Reference proteome</keyword>
<feature type="compositionally biased region" description="Low complexity" evidence="6">
    <location>
        <begin position="1220"/>
        <end position="1230"/>
    </location>
</feature>
<evidence type="ECO:0000256" key="5">
    <source>
        <dbReference type="PROSITE-ProRule" id="PRU00283"/>
    </source>
</evidence>
<feature type="compositionally biased region" description="Basic and acidic residues" evidence="6">
    <location>
        <begin position="1259"/>
        <end position="1268"/>
    </location>
</feature>
<feature type="compositionally biased region" description="Polar residues" evidence="6">
    <location>
        <begin position="472"/>
        <end position="508"/>
    </location>
</feature>
<evidence type="ECO:0000256" key="6">
    <source>
        <dbReference type="SAM" id="MobiDB-lite"/>
    </source>
</evidence>
<keyword evidence="4" id="KW-0206">Cytoskeleton</keyword>
<dbReference type="PaxDb" id="6945-B7PIX7"/>
<protein>
    <recommendedName>
        <fullName evidence="7">Kinesin motor domain-containing protein</fullName>
    </recommendedName>
</protein>
<dbReference type="InterPro" id="IPR027417">
    <property type="entry name" value="P-loop_NTPase"/>
</dbReference>
<dbReference type="SMART" id="SM00129">
    <property type="entry name" value="KISc"/>
    <property type="match status" value="1"/>
</dbReference>
<feature type="region of interest" description="Disordered" evidence="6">
    <location>
        <begin position="902"/>
        <end position="943"/>
    </location>
</feature>
<dbReference type="GO" id="GO:0015630">
    <property type="term" value="C:microtubule cytoskeleton"/>
    <property type="evidence" value="ECO:0007669"/>
    <property type="project" value="UniProtKB-ARBA"/>
</dbReference>
<gene>
    <name evidence="8" type="ORF">IscW_ISCW004880</name>
</gene>
<dbReference type="Gene3D" id="3.40.850.10">
    <property type="entry name" value="Kinesin motor domain"/>
    <property type="match status" value="1"/>
</dbReference>
<evidence type="ECO:0000256" key="4">
    <source>
        <dbReference type="ARBA" id="ARBA00023212"/>
    </source>
</evidence>
<feature type="compositionally biased region" description="Basic and acidic residues" evidence="6">
    <location>
        <begin position="677"/>
        <end position="696"/>
    </location>
</feature>
<feature type="compositionally biased region" description="Polar residues" evidence="6">
    <location>
        <begin position="523"/>
        <end position="533"/>
    </location>
</feature>
<evidence type="ECO:0000256" key="3">
    <source>
        <dbReference type="ARBA" id="ARBA00022840"/>
    </source>
</evidence>
<dbReference type="VEuPathDB" id="VectorBase:ISCP_026759"/>
<evidence type="ECO:0000313" key="9">
    <source>
        <dbReference type="EnsemblMetazoa" id="ISCW004880-PA"/>
    </source>
</evidence>
<dbReference type="Proteomes" id="UP000001555">
    <property type="component" value="Unassembled WGS sequence"/>
</dbReference>
<feature type="compositionally biased region" description="Basic and acidic residues" evidence="6">
    <location>
        <begin position="1091"/>
        <end position="1110"/>
    </location>
</feature>
<dbReference type="EnsemblMetazoa" id="ISCW004880-RA">
    <property type="protein sequence ID" value="ISCW004880-PA"/>
    <property type="gene ID" value="ISCW004880"/>
</dbReference>
<feature type="compositionally biased region" description="Polar residues" evidence="6">
    <location>
        <begin position="423"/>
        <end position="436"/>
    </location>
</feature>
<dbReference type="FunCoup" id="B7PIX7">
    <property type="interactions" value="6"/>
</dbReference>
<dbReference type="PROSITE" id="PS50067">
    <property type="entry name" value="KINESIN_MOTOR_2"/>
    <property type="match status" value="1"/>
</dbReference>
<dbReference type="InterPro" id="IPR027640">
    <property type="entry name" value="Kinesin-like_fam"/>
</dbReference>
<evidence type="ECO:0000256" key="1">
    <source>
        <dbReference type="ARBA" id="ARBA00004245"/>
    </source>
</evidence>
<accession>B7PIX7</accession>
<keyword evidence="3 5" id="KW-0067">ATP-binding</keyword>
<dbReference type="OrthoDB" id="6495150at2759"/>
<dbReference type="VEuPathDB" id="VectorBase:ISCW004880"/>
<dbReference type="EMBL" id="DS722494">
    <property type="protein sequence ID" value="EEC06549.1"/>
    <property type="molecule type" value="Genomic_DNA"/>
</dbReference>
<dbReference type="GO" id="GO:0007018">
    <property type="term" value="P:microtubule-based movement"/>
    <property type="evidence" value="ECO:0007669"/>
    <property type="project" value="InterPro"/>
</dbReference>
<dbReference type="EMBL" id="ABJB010079944">
    <property type="status" value="NOT_ANNOTATED_CDS"/>
    <property type="molecule type" value="Genomic_DNA"/>
</dbReference>
<reference evidence="8 10" key="1">
    <citation type="submission" date="2008-03" db="EMBL/GenBank/DDBJ databases">
        <title>Annotation of Ixodes scapularis.</title>
        <authorList>
            <consortium name="Ixodes scapularis Genome Project Consortium"/>
            <person name="Caler E."/>
            <person name="Hannick L.I."/>
            <person name="Bidwell S."/>
            <person name="Joardar V."/>
            <person name="Thiagarajan M."/>
            <person name="Amedeo P."/>
            <person name="Galinsky K.J."/>
            <person name="Schobel S."/>
            <person name="Inman J."/>
            <person name="Hostetler J."/>
            <person name="Miller J."/>
            <person name="Hammond M."/>
            <person name="Megy K."/>
            <person name="Lawson D."/>
            <person name="Kodira C."/>
            <person name="Sutton G."/>
            <person name="Meyer J."/>
            <person name="Hill C.A."/>
            <person name="Birren B."/>
            <person name="Nene V."/>
            <person name="Collins F."/>
            <person name="Alarcon-Chaidez F."/>
            <person name="Wikel S."/>
            <person name="Strausberg R."/>
        </authorList>
    </citation>
    <scope>NUCLEOTIDE SEQUENCE [LARGE SCALE GENOMIC DNA]</scope>
    <source>
        <strain evidence="10">Wikel</strain>
        <strain evidence="8">Wikel colony</strain>
    </source>
</reference>
<dbReference type="GO" id="GO:0003777">
    <property type="term" value="F:microtubule motor activity"/>
    <property type="evidence" value="ECO:0007669"/>
    <property type="project" value="InterPro"/>
</dbReference>
<feature type="compositionally biased region" description="Pro residues" evidence="6">
    <location>
        <begin position="1231"/>
        <end position="1246"/>
    </location>
</feature>
<dbReference type="SUPFAM" id="SSF52540">
    <property type="entry name" value="P-loop containing nucleoside triphosphate hydrolases"/>
    <property type="match status" value="1"/>
</dbReference>
<comment type="subcellular location">
    <subcellularLocation>
        <location evidence="1">Cytoplasm</location>
        <location evidence="1">Cytoskeleton</location>
    </subcellularLocation>
</comment>
<keyword evidence="4" id="KW-0963">Cytoplasm</keyword>
<comment type="similarity">
    <text evidence="5">Belongs to the TRAFAC class myosin-kinesin ATPase superfamily. Kinesin family.</text>
</comment>
<reference evidence="9" key="2">
    <citation type="submission" date="2020-05" db="UniProtKB">
        <authorList>
            <consortium name="EnsemblMetazoa"/>
        </authorList>
    </citation>
    <scope>IDENTIFICATION</scope>
    <source>
        <strain evidence="9">wikel</strain>
    </source>
</reference>
<feature type="region of interest" description="Disordered" evidence="6">
    <location>
        <begin position="764"/>
        <end position="784"/>
    </location>
</feature>